<name>A0ABY4DY00_9NEIS</name>
<evidence type="ECO:0000313" key="2">
    <source>
        <dbReference type="Proteomes" id="UP000832011"/>
    </source>
</evidence>
<organism evidence="1 2">
    <name type="scientific">Vitreoscilla massiliensis</name>
    <dbReference type="NCBI Taxonomy" id="1689272"/>
    <lineage>
        <taxon>Bacteria</taxon>
        <taxon>Pseudomonadati</taxon>
        <taxon>Pseudomonadota</taxon>
        <taxon>Betaproteobacteria</taxon>
        <taxon>Neisseriales</taxon>
        <taxon>Neisseriaceae</taxon>
        <taxon>Vitreoscilla</taxon>
    </lineage>
</organism>
<reference evidence="1 2" key="1">
    <citation type="journal article" date="2022" name="Res Sq">
        <title>Evolution of multicellular longitudinally dividing oral cavity symbionts (Neisseriaceae).</title>
        <authorList>
            <person name="Nyongesa S."/>
            <person name="Weber P."/>
            <person name="Bernet E."/>
            <person name="Pullido F."/>
            <person name="Nieckarz M."/>
            <person name="Delaby M."/>
            <person name="Nieves C."/>
            <person name="Viehboeck T."/>
            <person name="Krause N."/>
            <person name="Rivera-Millot A."/>
            <person name="Nakamura A."/>
            <person name="Vischer N."/>
            <person name="VanNieuwenhze M."/>
            <person name="Brun Y."/>
            <person name="Cava F."/>
            <person name="Bulgheresi S."/>
            <person name="Veyrier F."/>
        </authorList>
    </citation>
    <scope>NUCLEOTIDE SEQUENCE [LARGE SCALE GENOMIC DNA]</scope>
    <source>
        <strain evidence="1 2">SN4</strain>
    </source>
</reference>
<dbReference type="Proteomes" id="UP000832011">
    <property type="component" value="Chromosome"/>
</dbReference>
<protein>
    <submittedName>
        <fullName evidence="1">Uncharacterized protein</fullName>
    </submittedName>
</protein>
<dbReference type="EMBL" id="CP091511">
    <property type="protein sequence ID" value="UOO88403.1"/>
    <property type="molecule type" value="Genomic_DNA"/>
</dbReference>
<gene>
    <name evidence="1" type="ORF">LVJ82_13095</name>
</gene>
<evidence type="ECO:0000313" key="1">
    <source>
        <dbReference type="EMBL" id="UOO88403.1"/>
    </source>
</evidence>
<sequence length="67" mass="7500">MSEPIYPSETRFCAVCQQDTTHTLHGVYIQTPNFLRLPALDCARCSVCSHYQIDADGHTVYTQAPTP</sequence>
<accession>A0ABY4DY00</accession>
<keyword evidence="2" id="KW-1185">Reference proteome</keyword>
<proteinExistence type="predicted"/>
<dbReference type="RefSeq" id="WP_058357916.1">
    <property type="nucleotide sequence ID" value="NZ_CABKVG010000010.1"/>
</dbReference>